<organism evidence="2 3">
    <name type="scientific">Salinimicrobium flavum</name>
    <dbReference type="NCBI Taxonomy" id="1737065"/>
    <lineage>
        <taxon>Bacteria</taxon>
        <taxon>Pseudomonadati</taxon>
        <taxon>Bacteroidota</taxon>
        <taxon>Flavobacteriia</taxon>
        <taxon>Flavobacteriales</taxon>
        <taxon>Flavobacteriaceae</taxon>
        <taxon>Salinimicrobium</taxon>
    </lineage>
</organism>
<keyword evidence="1" id="KW-0175">Coiled coil</keyword>
<evidence type="ECO:0008006" key="4">
    <source>
        <dbReference type="Google" id="ProtNLM"/>
    </source>
</evidence>
<accession>A0ABW5ISJ3</accession>
<evidence type="ECO:0000256" key="1">
    <source>
        <dbReference type="SAM" id="Coils"/>
    </source>
</evidence>
<dbReference type="SUPFAM" id="SSF52980">
    <property type="entry name" value="Restriction endonuclease-like"/>
    <property type="match status" value="1"/>
</dbReference>
<proteinExistence type="predicted"/>
<evidence type="ECO:0000313" key="3">
    <source>
        <dbReference type="Proteomes" id="UP001597468"/>
    </source>
</evidence>
<comment type="caution">
    <text evidence="2">The sequence shown here is derived from an EMBL/GenBank/DDBJ whole genome shotgun (WGS) entry which is preliminary data.</text>
</comment>
<dbReference type="Proteomes" id="UP001597468">
    <property type="component" value="Unassembled WGS sequence"/>
</dbReference>
<name>A0ABW5ISJ3_9FLAO</name>
<dbReference type="RefSeq" id="WP_380747431.1">
    <property type="nucleotide sequence ID" value="NZ_JBHULT010000005.1"/>
</dbReference>
<dbReference type="InterPro" id="IPR011335">
    <property type="entry name" value="Restrct_endonuc-II-like"/>
</dbReference>
<feature type="coiled-coil region" evidence="1">
    <location>
        <begin position="102"/>
        <end position="136"/>
    </location>
</feature>
<dbReference type="EMBL" id="JBHULT010000005">
    <property type="protein sequence ID" value="MFD2516384.1"/>
    <property type="molecule type" value="Genomic_DNA"/>
</dbReference>
<evidence type="ECO:0000313" key="2">
    <source>
        <dbReference type="EMBL" id="MFD2516384.1"/>
    </source>
</evidence>
<dbReference type="Gene3D" id="3.40.1350.10">
    <property type="match status" value="1"/>
</dbReference>
<dbReference type="InterPro" id="IPR011856">
    <property type="entry name" value="tRNA_endonuc-like_dom_sf"/>
</dbReference>
<keyword evidence="3" id="KW-1185">Reference proteome</keyword>
<gene>
    <name evidence="2" type="ORF">ACFSTG_00610</name>
</gene>
<protein>
    <recommendedName>
        <fullName evidence="4">Restriction endonuclease type IV Mrr domain-containing protein</fullName>
    </recommendedName>
</protein>
<sequence>MKLEKILDRLGSIEKNSFIKVIDNIISSNPENSKEIEKILSSADKGLKSADSRNISRVFSLIKDEFYDYLWCEFQDTASQLDILTDIIVQDGNCIMKQDWFSRLYEAEIRNLKSKTKKLESELKNDKSEISEERKRDYKIYSACLRTAYQNDISNNRDAKITSDELSIILTLSQELELSQEEIKLINYSILPIRKMEVLDVINNLKNIGVIFFSKKENTIYVADEMVRVLRRVREKEVADKFLRRTLRILREPIVNQIARKHNINKDISFSAKIEEIIKEGISFTGLLKNDIHKKGATLTEKKNELNKLCEKSLGIDNLRGSTIEDKIQSLVEYFENVENDERINIALDGYEKMLADLNISLPKLNKQIQNQFILQEEFVLRAEFLLDYNIKPRDILDLIAKDDLKLFISENGIKQRGDDILNILEHYKDAENLFLENYEKVAYRDLNALKSNGISTKESELGLKFEELTRKIFTELGFNVDEDLKKRLNTNKDMVDILLHIENGDVIIVECKTSKEKGYNKFSTVSRQLKAYKRLVEKNDRRVVKILLLAPEFSDDFITDCEMNTELNLSLITASSLLQIHDSFKSSSYKQFPHVLFRDVLINEDRIVKALSK</sequence>
<reference evidence="3" key="1">
    <citation type="journal article" date="2019" name="Int. J. Syst. Evol. Microbiol.">
        <title>The Global Catalogue of Microorganisms (GCM) 10K type strain sequencing project: providing services to taxonomists for standard genome sequencing and annotation.</title>
        <authorList>
            <consortium name="The Broad Institute Genomics Platform"/>
            <consortium name="The Broad Institute Genome Sequencing Center for Infectious Disease"/>
            <person name="Wu L."/>
            <person name="Ma J."/>
        </authorList>
    </citation>
    <scope>NUCLEOTIDE SEQUENCE [LARGE SCALE GENOMIC DNA]</scope>
    <source>
        <strain evidence="3">KCTC 42585</strain>
    </source>
</reference>